<evidence type="ECO:0000313" key="8">
    <source>
        <dbReference type="EMBL" id="NEU65722.1"/>
    </source>
</evidence>
<dbReference type="InterPro" id="IPR007627">
    <property type="entry name" value="RNA_pol_sigma70_r2"/>
</dbReference>
<dbReference type="InterPro" id="IPR013324">
    <property type="entry name" value="RNA_pol_sigma_r3/r4-like"/>
</dbReference>
<dbReference type="Gene3D" id="1.10.10.10">
    <property type="entry name" value="Winged helix-like DNA-binding domain superfamily/Winged helix DNA-binding domain"/>
    <property type="match status" value="1"/>
</dbReference>
<dbReference type="EMBL" id="JAAGNZ010000001">
    <property type="protein sequence ID" value="NEU65722.1"/>
    <property type="molecule type" value="Genomic_DNA"/>
</dbReference>
<dbReference type="Gene3D" id="1.10.1740.10">
    <property type="match status" value="1"/>
</dbReference>
<comment type="caution">
    <text evidence="8">The sequence shown here is derived from an EMBL/GenBank/DDBJ whole genome shotgun (WGS) entry which is preliminary data.</text>
</comment>
<gene>
    <name evidence="8" type="ORF">GK091_02430</name>
</gene>
<dbReference type="AlphaFoldDB" id="A0A6M0IDD4"/>
<dbReference type="Proteomes" id="UP000477386">
    <property type="component" value="Unassembled WGS sequence"/>
</dbReference>
<dbReference type="Pfam" id="PF04542">
    <property type="entry name" value="Sigma70_r2"/>
    <property type="match status" value="1"/>
</dbReference>
<keyword evidence="3" id="KW-0731">Sigma factor</keyword>
<reference evidence="8 9" key="1">
    <citation type="submission" date="2020-02" db="EMBL/GenBank/DDBJ databases">
        <title>Draft genome sequence of two Spirosoma agri KCTC 52727 and Spirosoma terrae KCTC 52035.</title>
        <authorList>
            <person name="Rojas J."/>
            <person name="Ambika Manirajan B."/>
            <person name="Ratering S."/>
            <person name="Suarez C."/>
            <person name="Schnell S."/>
        </authorList>
    </citation>
    <scope>NUCLEOTIDE SEQUENCE [LARGE SCALE GENOMIC DNA]</scope>
    <source>
        <strain evidence="8 9">KCTC 52727</strain>
    </source>
</reference>
<keyword evidence="9" id="KW-1185">Reference proteome</keyword>
<dbReference type="GO" id="GO:0003677">
    <property type="term" value="F:DNA binding"/>
    <property type="evidence" value="ECO:0007669"/>
    <property type="project" value="UniProtKB-KW"/>
</dbReference>
<dbReference type="InterPro" id="IPR013249">
    <property type="entry name" value="RNA_pol_sigma70_r4_t2"/>
</dbReference>
<evidence type="ECO:0000313" key="9">
    <source>
        <dbReference type="Proteomes" id="UP000477386"/>
    </source>
</evidence>
<dbReference type="GO" id="GO:0006352">
    <property type="term" value="P:DNA-templated transcription initiation"/>
    <property type="evidence" value="ECO:0007669"/>
    <property type="project" value="InterPro"/>
</dbReference>
<evidence type="ECO:0000259" key="7">
    <source>
        <dbReference type="Pfam" id="PF08281"/>
    </source>
</evidence>
<evidence type="ECO:0000256" key="4">
    <source>
        <dbReference type="ARBA" id="ARBA00023125"/>
    </source>
</evidence>
<dbReference type="InterPro" id="IPR036388">
    <property type="entry name" value="WH-like_DNA-bd_sf"/>
</dbReference>
<dbReference type="SUPFAM" id="SSF88946">
    <property type="entry name" value="Sigma2 domain of RNA polymerase sigma factors"/>
    <property type="match status" value="1"/>
</dbReference>
<dbReference type="InterPro" id="IPR039425">
    <property type="entry name" value="RNA_pol_sigma-70-like"/>
</dbReference>
<proteinExistence type="inferred from homology"/>
<evidence type="ECO:0000256" key="1">
    <source>
        <dbReference type="ARBA" id="ARBA00010641"/>
    </source>
</evidence>
<dbReference type="InterPro" id="IPR014284">
    <property type="entry name" value="RNA_pol_sigma-70_dom"/>
</dbReference>
<dbReference type="PANTHER" id="PTHR43133:SF8">
    <property type="entry name" value="RNA POLYMERASE SIGMA FACTOR HI_1459-RELATED"/>
    <property type="match status" value="1"/>
</dbReference>
<keyword evidence="2" id="KW-0805">Transcription regulation</keyword>
<dbReference type="Pfam" id="PF08281">
    <property type="entry name" value="Sigma70_r4_2"/>
    <property type="match status" value="1"/>
</dbReference>
<dbReference type="NCBIfam" id="TIGR02937">
    <property type="entry name" value="sigma70-ECF"/>
    <property type="match status" value="1"/>
</dbReference>
<dbReference type="RefSeq" id="WP_164035028.1">
    <property type="nucleotide sequence ID" value="NZ_JAAGNZ010000001.1"/>
</dbReference>
<evidence type="ECO:0000256" key="2">
    <source>
        <dbReference type="ARBA" id="ARBA00023015"/>
    </source>
</evidence>
<evidence type="ECO:0000256" key="3">
    <source>
        <dbReference type="ARBA" id="ARBA00023082"/>
    </source>
</evidence>
<protein>
    <submittedName>
        <fullName evidence="8">RNA polymerase sigma factor</fullName>
    </submittedName>
</protein>
<dbReference type="CDD" id="cd06171">
    <property type="entry name" value="Sigma70_r4"/>
    <property type="match status" value="1"/>
</dbReference>
<evidence type="ECO:0000259" key="6">
    <source>
        <dbReference type="Pfam" id="PF04542"/>
    </source>
</evidence>
<evidence type="ECO:0000256" key="5">
    <source>
        <dbReference type="ARBA" id="ARBA00023163"/>
    </source>
</evidence>
<dbReference type="PANTHER" id="PTHR43133">
    <property type="entry name" value="RNA POLYMERASE ECF-TYPE SIGMA FACTO"/>
    <property type="match status" value="1"/>
</dbReference>
<organism evidence="8 9">
    <name type="scientific">Spirosoma agri</name>
    <dbReference type="NCBI Taxonomy" id="1987381"/>
    <lineage>
        <taxon>Bacteria</taxon>
        <taxon>Pseudomonadati</taxon>
        <taxon>Bacteroidota</taxon>
        <taxon>Cytophagia</taxon>
        <taxon>Cytophagales</taxon>
        <taxon>Cytophagaceae</taxon>
        <taxon>Spirosoma</taxon>
    </lineage>
</organism>
<keyword evidence="5" id="KW-0804">Transcription</keyword>
<comment type="similarity">
    <text evidence="1">Belongs to the sigma-70 factor family. ECF subfamily.</text>
</comment>
<dbReference type="SUPFAM" id="SSF88659">
    <property type="entry name" value="Sigma3 and sigma4 domains of RNA polymerase sigma factors"/>
    <property type="match status" value="1"/>
</dbReference>
<feature type="domain" description="RNA polymerase sigma factor 70 region 4 type 2" evidence="7">
    <location>
        <begin position="127"/>
        <end position="178"/>
    </location>
</feature>
<keyword evidence="4" id="KW-0238">DNA-binding</keyword>
<sequence>MKNLTDEELVKLYVDTENEDYFTTIYKRYFHRIHRKCMQFTQNTTQAEDLTQDIFLRLFSKLSSYKEQAKFSTWIYTITRNYCTDYIRLPKIKQVMILEEGWEEEVQSALVSDELSGNVFDELTEWQLKRAMKLLPADEQWLLKLKYLDDFSIKEIAALFAVTPSAVKMRLKRSRDKLRQLYIEEPPVESLYSKITYN</sequence>
<name>A0A6M0IDD4_9BACT</name>
<feature type="domain" description="RNA polymerase sigma-70 region 2" evidence="6">
    <location>
        <begin position="25"/>
        <end position="88"/>
    </location>
</feature>
<accession>A0A6M0IDD4</accession>
<dbReference type="GO" id="GO:0016987">
    <property type="term" value="F:sigma factor activity"/>
    <property type="evidence" value="ECO:0007669"/>
    <property type="project" value="UniProtKB-KW"/>
</dbReference>
<dbReference type="InterPro" id="IPR013325">
    <property type="entry name" value="RNA_pol_sigma_r2"/>
</dbReference>